<sequence>MRPRRRPPSTRKKSTPPPQPDDESNPILDFEADEVHVKIEFSSSSSSSDDDDLDSLDKWIINPVAQDGDDSDYVAPSCDPLATSSDSDDSSSQSSPPETTNGPDSTAKASRPKNAPLSTLASPPPQRKRRLAIKAAGPDDDRARKEKERKRRARERETPLEREARLQRSRDGKRRRREEFLASVETQVTTLTQSDTESGEQFALRQSQLRQSLLDANKRPPRPSRSKLPPELRRKKRPIEEVIATRRALCKLRTANFTPEQREKRRVRMRALVAKKREMQRRELDLFNELKTNVVNRPSAREIVEYWISKVKATNVPDAAKEWRIAVLALVKGGEAGGLATFEQDSTKMGVVESFFMGRVDYDRAVTRKHHQATREARKAMTEEERAAERRRVRAELTKEQKKRNAERANKWQKKKRAAARAARGLDQGEEEEEQRGMTTRKMSSNRGRGKKTDVAIGREDHGGGGGDDSLATLSSHGSSDSTTSRTDSGGGDDDESMKDSSHQISNPPNIDPYALRDTSLGDLLNFENIFPAPPPPPTLIESSSTFVEEDVEEFTPADFVNEHPMQHPPANDVKVEVIEIQEDDDDLPDVSSCISPPPREEIITRRRNLATNRPTLYHYMNKIPPTLPVPTSTSLDQVDKLTLTPVVLLERCDNTDPPIKPRYSTISPSRTTNK</sequence>
<dbReference type="Proteomes" id="UP000198287">
    <property type="component" value="Unassembled WGS sequence"/>
</dbReference>
<feature type="compositionally biased region" description="Basic and acidic residues" evidence="1">
    <location>
        <begin position="451"/>
        <end position="463"/>
    </location>
</feature>
<keyword evidence="3" id="KW-1185">Reference proteome</keyword>
<feature type="compositionally biased region" description="Basic and acidic residues" evidence="1">
    <location>
        <begin position="137"/>
        <end position="146"/>
    </location>
</feature>
<feature type="region of interest" description="Disordered" evidence="1">
    <location>
        <begin position="1"/>
        <end position="178"/>
    </location>
</feature>
<dbReference type="EMBL" id="LNIX01000027">
    <property type="protein sequence ID" value="OXA42168.1"/>
    <property type="molecule type" value="Genomic_DNA"/>
</dbReference>
<feature type="region of interest" description="Disordered" evidence="1">
    <location>
        <begin position="654"/>
        <end position="675"/>
    </location>
</feature>
<feature type="compositionally biased region" description="Basic and acidic residues" evidence="1">
    <location>
        <begin position="373"/>
        <end position="410"/>
    </location>
</feature>
<evidence type="ECO:0000313" key="2">
    <source>
        <dbReference type="EMBL" id="OXA42168.1"/>
    </source>
</evidence>
<evidence type="ECO:0000313" key="3">
    <source>
        <dbReference type="Proteomes" id="UP000198287"/>
    </source>
</evidence>
<organism evidence="2 3">
    <name type="scientific">Folsomia candida</name>
    <name type="common">Springtail</name>
    <dbReference type="NCBI Taxonomy" id="158441"/>
    <lineage>
        <taxon>Eukaryota</taxon>
        <taxon>Metazoa</taxon>
        <taxon>Ecdysozoa</taxon>
        <taxon>Arthropoda</taxon>
        <taxon>Hexapoda</taxon>
        <taxon>Collembola</taxon>
        <taxon>Entomobryomorpha</taxon>
        <taxon>Isotomoidea</taxon>
        <taxon>Isotomidae</taxon>
        <taxon>Proisotominae</taxon>
        <taxon>Folsomia</taxon>
    </lineage>
</organism>
<feature type="region of interest" description="Disordered" evidence="1">
    <location>
        <begin position="212"/>
        <end position="234"/>
    </location>
</feature>
<feature type="compositionally biased region" description="Low complexity" evidence="1">
    <location>
        <begin position="469"/>
        <end position="488"/>
    </location>
</feature>
<feature type="compositionally biased region" description="Basic and acidic residues" evidence="1">
    <location>
        <begin position="154"/>
        <end position="170"/>
    </location>
</feature>
<accession>A0A226DB81</accession>
<feature type="compositionally biased region" description="Polar residues" evidence="1">
    <location>
        <begin position="96"/>
        <end position="108"/>
    </location>
</feature>
<dbReference type="AlphaFoldDB" id="A0A226DB81"/>
<feature type="region of interest" description="Disordered" evidence="1">
    <location>
        <begin position="368"/>
        <end position="517"/>
    </location>
</feature>
<feature type="compositionally biased region" description="Polar residues" evidence="1">
    <location>
        <begin position="437"/>
        <end position="447"/>
    </location>
</feature>
<feature type="compositionally biased region" description="Basic residues" evidence="1">
    <location>
        <begin position="1"/>
        <end position="14"/>
    </location>
</feature>
<protein>
    <submittedName>
        <fullName evidence="2">Uncharacterized protein</fullName>
    </submittedName>
</protein>
<name>A0A226DB81_FOLCA</name>
<comment type="caution">
    <text evidence="2">The sequence shown here is derived from an EMBL/GenBank/DDBJ whole genome shotgun (WGS) entry which is preliminary data.</text>
</comment>
<feature type="compositionally biased region" description="Polar residues" evidence="1">
    <location>
        <begin position="665"/>
        <end position="675"/>
    </location>
</feature>
<gene>
    <name evidence="2" type="ORF">Fcan01_23071</name>
</gene>
<proteinExistence type="predicted"/>
<reference evidence="2 3" key="1">
    <citation type="submission" date="2015-12" db="EMBL/GenBank/DDBJ databases">
        <title>The genome of Folsomia candida.</title>
        <authorList>
            <person name="Faddeeva A."/>
            <person name="Derks M.F."/>
            <person name="Anvar Y."/>
            <person name="Smit S."/>
            <person name="Van Straalen N."/>
            <person name="Roelofs D."/>
        </authorList>
    </citation>
    <scope>NUCLEOTIDE SEQUENCE [LARGE SCALE GENOMIC DNA]</scope>
    <source>
        <strain evidence="2 3">VU population</strain>
        <tissue evidence="2">Whole body</tissue>
    </source>
</reference>
<evidence type="ECO:0000256" key="1">
    <source>
        <dbReference type="SAM" id="MobiDB-lite"/>
    </source>
</evidence>